<proteinExistence type="predicted"/>
<feature type="domain" description="SAM-like" evidence="2">
    <location>
        <begin position="727"/>
        <end position="792"/>
    </location>
</feature>
<dbReference type="EMBL" id="JPDN02000039">
    <property type="protein sequence ID" value="PON22357.1"/>
    <property type="molecule type" value="Genomic_DNA"/>
</dbReference>
<evidence type="ECO:0000259" key="2">
    <source>
        <dbReference type="Pfam" id="PF23395"/>
    </source>
</evidence>
<dbReference type="RefSeq" id="XP_024404849.1">
    <property type="nucleotide sequence ID" value="XM_024550421.1"/>
</dbReference>
<dbReference type="Pfam" id="PF23395">
    <property type="entry name" value="SAM_6"/>
    <property type="match status" value="1"/>
</dbReference>
<sequence length="800" mass="88915">MAFHHNEPVAQAESADEYGRREDCFRNYRDHPFTFHFYLTDLQNTKEVTERNGLVSQPGLKAGVLPNPQIAEEVLDQDQHHRMNAERLLRDSPPGYGIPAASSHIKKLFVPVEDLDLGSCPKHDLQDYLCPVWAKIYDNPFQQWLPLATTRTDRDESLHFPPVLSRLQSQICREIEIDKPMISDAAAELVRKVDKPITAFEFQDLIKRQSKFGPCQYSCIEPISPPLSPVSDDAVPFIPDGNVTIIDLVSEPNSPDQTAIEDSEPIVSSTFMTSSPTRELPELFQAHNAVIEEAKVELPVVFTSSSSPGKENTLADICLPLVGLEDDDTDLLLERGHFEDAFMTLLDDRQYHANKLVGQERLDPADSISRIPVPLLDFGIQPPTWTGPELEVLVIIGDEELEEVYVPEEAYVPDGTTDDMSPIIVAEQHDNTNRLNSSQGIGSVYFQNQNSPDLSRSLRRKADNSMRLLPKCYDTSATTILLHNFMELKGIKRPRLDTRSSEACQTARKLPSKFINEESSTDAARELPTTTAGGMVPAKFPKFEIPSVMACFIVSVDLPRSILRQLEHVWSPESLLDTDFSEHIAVPRPSESAQCNQTTSELSLEADVSLSPITGIIVTNILKVRQRPLPGSQSQTPLRDRVQKVSQKYETLLVLVSESHPSGEFSGALAPSDIAAYADFVSFTVALDGDINVQLVPGAEQTMASWISAYLSQSSFKSHGMKRLLSSEETEWEILLRRAGMNVFAAKVLSKTLFEQAGASGLAAFLTMPVQERVARFAPLLGGEKALRLTAKALDRSWAR</sequence>
<evidence type="ECO:0000313" key="4">
    <source>
        <dbReference type="Proteomes" id="UP000054821"/>
    </source>
</evidence>
<dbReference type="InterPro" id="IPR057559">
    <property type="entry name" value="SAM_6"/>
</dbReference>
<gene>
    <name evidence="3" type="ORF">TGAM01_v208840</name>
</gene>
<comment type="caution">
    <text evidence="3">The sequence shown here is derived from an EMBL/GenBank/DDBJ whole genome shotgun (WGS) entry which is preliminary data.</text>
</comment>
<organism evidence="3 4">
    <name type="scientific">Trichoderma gamsii</name>
    <dbReference type="NCBI Taxonomy" id="398673"/>
    <lineage>
        <taxon>Eukaryota</taxon>
        <taxon>Fungi</taxon>
        <taxon>Dikarya</taxon>
        <taxon>Ascomycota</taxon>
        <taxon>Pezizomycotina</taxon>
        <taxon>Sordariomycetes</taxon>
        <taxon>Hypocreomycetidae</taxon>
        <taxon>Hypocreales</taxon>
        <taxon>Hypocreaceae</taxon>
        <taxon>Trichoderma</taxon>
    </lineage>
</organism>
<feature type="domain" description="DUF7102" evidence="1">
    <location>
        <begin position="552"/>
        <end position="717"/>
    </location>
</feature>
<evidence type="ECO:0000313" key="3">
    <source>
        <dbReference type="EMBL" id="PON22357.1"/>
    </source>
</evidence>
<dbReference type="AlphaFoldDB" id="A0A2P4ZDL1"/>
<dbReference type="InterPro" id="IPR055528">
    <property type="entry name" value="DUF7102"/>
</dbReference>
<accession>A0A2P4ZDL1</accession>
<dbReference type="GeneID" id="36347809"/>
<evidence type="ECO:0000259" key="1">
    <source>
        <dbReference type="Pfam" id="PF23394"/>
    </source>
</evidence>
<name>A0A2P4ZDL1_9HYPO</name>
<keyword evidence="4" id="KW-1185">Reference proteome</keyword>
<dbReference type="Proteomes" id="UP000054821">
    <property type="component" value="Unassembled WGS sequence"/>
</dbReference>
<dbReference type="Pfam" id="PF23394">
    <property type="entry name" value="DUF7102"/>
    <property type="match status" value="1"/>
</dbReference>
<protein>
    <submittedName>
        <fullName evidence="3">Uncharacterized protein</fullName>
    </submittedName>
</protein>
<reference evidence="3 4" key="1">
    <citation type="journal article" date="2016" name="Genome Announc.">
        <title>Draft Whole-Genome Sequence of Trichoderma gamsii T6085, a Promising Biocontrol Agent of Fusarium Head Blight on Wheat.</title>
        <authorList>
            <person name="Baroncelli R."/>
            <person name="Zapparata A."/>
            <person name="Piaggeschi G."/>
            <person name="Sarrocco S."/>
            <person name="Vannacci G."/>
        </authorList>
    </citation>
    <scope>NUCLEOTIDE SEQUENCE [LARGE SCALE GENOMIC DNA]</scope>
    <source>
        <strain evidence="3 4">T6085</strain>
    </source>
</reference>